<organism evidence="2 3">
    <name type="scientific">Botryotinia calthae</name>
    <dbReference type="NCBI Taxonomy" id="38488"/>
    <lineage>
        <taxon>Eukaryota</taxon>
        <taxon>Fungi</taxon>
        <taxon>Dikarya</taxon>
        <taxon>Ascomycota</taxon>
        <taxon>Pezizomycotina</taxon>
        <taxon>Leotiomycetes</taxon>
        <taxon>Helotiales</taxon>
        <taxon>Sclerotiniaceae</taxon>
        <taxon>Botryotinia</taxon>
    </lineage>
</organism>
<sequence>MSFQIPETKAEQNYVYALGSHLSALPQSHEVSSHYLERKEWKMKGLEDGNRNGNGNAKYLKKMTKQPSNIGPISNSG</sequence>
<protein>
    <submittedName>
        <fullName evidence="2">Uncharacterized protein</fullName>
    </submittedName>
</protein>
<reference evidence="2 3" key="1">
    <citation type="submission" date="2017-11" db="EMBL/GenBank/DDBJ databases">
        <title>Comparative genomics of Botrytis spp.</title>
        <authorList>
            <person name="Valero-Jimenez C.A."/>
            <person name="Tapia P."/>
            <person name="Veloso J."/>
            <person name="Silva-Moreno E."/>
            <person name="Staats M."/>
            <person name="Valdes J.H."/>
            <person name="Van Kan J.A.L."/>
        </authorList>
    </citation>
    <scope>NUCLEOTIDE SEQUENCE [LARGE SCALE GENOMIC DNA]</scope>
    <source>
        <strain evidence="2 3">MUCL2830</strain>
    </source>
</reference>
<proteinExistence type="predicted"/>
<comment type="caution">
    <text evidence="2">The sequence shown here is derived from an EMBL/GenBank/DDBJ whole genome shotgun (WGS) entry which is preliminary data.</text>
</comment>
<name>A0A4Y8CMN6_9HELO</name>
<dbReference type="AlphaFoldDB" id="A0A4Y8CMN6"/>
<feature type="region of interest" description="Disordered" evidence="1">
    <location>
        <begin position="46"/>
        <end position="77"/>
    </location>
</feature>
<dbReference type="Proteomes" id="UP000297299">
    <property type="component" value="Unassembled WGS sequence"/>
</dbReference>
<evidence type="ECO:0000256" key="1">
    <source>
        <dbReference type="SAM" id="MobiDB-lite"/>
    </source>
</evidence>
<feature type="compositionally biased region" description="Polar residues" evidence="1">
    <location>
        <begin position="65"/>
        <end position="77"/>
    </location>
</feature>
<keyword evidence="3" id="KW-1185">Reference proteome</keyword>
<dbReference type="EMBL" id="PHWZ01000460">
    <property type="protein sequence ID" value="TEY39372.1"/>
    <property type="molecule type" value="Genomic_DNA"/>
</dbReference>
<accession>A0A4Y8CMN6</accession>
<gene>
    <name evidence="2" type="ORF">BOTCAL_0461g00050</name>
</gene>
<evidence type="ECO:0000313" key="3">
    <source>
        <dbReference type="Proteomes" id="UP000297299"/>
    </source>
</evidence>
<evidence type="ECO:0000313" key="2">
    <source>
        <dbReference type="EMBL" id="TEY39372.1"/>
    </source>
</evidence>